<dbReference type="Pfam" id="PF02776">
    <property type="entry name" value="TPP_enzyme_N"/>
    <property type="match status" value="1"/>
</dbReference>
<reference evidence="5 6" key="1">
    <citation type="submission" date="2023-11" db="EMBL/GenBank/DDBJ databases">
        <title>Arctic aerobic anoxygenic photoheterotroph Sediminicoccus rosea KRV36 adapts its photosynthesis to long days of polar summer.</title>
        <authorList>
            <person name="Tomasch J."/>
            <person name="Kopejtka K."/>
            <person name="Bily T."/>
            <person name="Gardiner A.T."/>
            <person name="Gardian Z."/>
            <person name="Shivaramu S."/>
            <person name="Koblizek M."/>
            <person name="Engelhardt F."/>
            <person name="Kaftan D."/>
        </authorList>
    </citation>
    <scope>NUCLEOTIDE SEQUENCE [LARGE SCALE GENOMIC DNA]</scope>
    <source>
        <strain evidence="5 6">R-30</strain>
    </source>
</reference>
<dbReference type="InterPro" id="IPR012001">
    <property type="entry name" value="Thiamin_PyroP_enz_TPP-bd_dom"/>
</dbReference>
<dbReference type="PANTHER" id="PTHR18968:SF86">
    <property type="entry name" value="ACETOLACTATE SYNTHASE LARGE SUBUNIT ILVX-RELATED"/>
    <property type="match status" value="1"/>
</dbReference>
<dbReference type="InterPro" id="IPR011766">
    <property type="entry name" value="TPP_enzyme_TPP-bd"/>
</dbReference>
<evidence type="ECO:0000313" key="5">
    <source>
        <dbReference type="EMBL" id="WPB85630.1"/>
    </source>
</evidence>
<dbReference type="InterPro" id="IPR045229">
    <property type="entry name" value="TPP_enz"/>
</dbReference>
<dbReference type="EMBL" id="CP137852">
    <property type="protein sequence ID" value="WPB85630.1"/>
    <property type="molecule type" value="Genomic_DNA"/>
</dbReference>
<dbReference type="RefSeq" id="WP_318649604.1">
    <property type="nucleotide sequence ID" value="NZ_CP137852.1"/>
</dbReference>
<dbReference type="Pfam" id="PF02775">
    <property type="entry name" value="TPP_enzyme_C"/>
    <property type="match status" value="1"/>
</dbReference>
<keyword evidence="6" id="KW-1185">Reference proteome</keyword>
<dbReference type="CDD" id="cd07035">
    <property type="entry name" value="TPP_PYR_POX_like"/>
    <property type="match status" value="1"/>
</dbReference>
<feature type="domain" description="Thiamine pyrophosphate enzyme N-terminal TPP-binding" evidence="4">
    <location>
        <begin position="1"/>
        <end position="112"/>
    </location>
</feature>
<organism evidence="5 6">
    <name type="scientific">Sediminicoccus rosea</name>
    <dbReference type="NCBI Taxonomy" id="1225128"/>
    <lineage>
        <taxon>Bacteria</taxon>
        <taxon>Pseudomonadati</taxon>
        <taxon>Pseudomonadota</taxon>
        <taxon>Alphaproteobacteria</taxon>
        <taxon>Acetobacterales</taxon>
        <taxon>Roseomonadaceae</taxon>
        <taxon>Sediminicoccus</taxon>
    </lineage>
</organism>
<dbReference type="Proteomes" id="UP001305521">
    <property type="component" value="Chromosome"/>
</dbReference>
<evidence type="ECO:0000256" key="2">
    <source>
        <dbReference type="ARBA" id="ARBA00023052"/>
    </source>
</evidence>
<dbReference type="InterPro" id="IPR029061">
    <property type="entry name" value="THDP-binding"/>
</dbReference>
<dbReference type="PANTHER" id="PTHR18968">
    <property type="entry name" value="THIAMINE PYROPHOSPHATE ENZYMES"/>
    <property type="match status" value="1"/>
</dbReference>
<sequence length="534" mass="55575">MNGAQSLFKALVDAGITTCFANPGTSEMQLVYEMGLADSVRPILCLQEDVVTGAADGYARMAGKPAFTLLHVGSGLANGIAMLHNAGRAGTPVVNVVGANASYHQPNYPEHELVNGRISDLARVVSHWCQEARSATQLGELGAEAAMLARTGQVCTIIAPTNRHWEDANPPPAPMVQPRPSFAAEAIAHAAALLANGRKTGLVVGNAAQHGAALESAARIAAHCGATLLSETFASSHLARGAGRPMVEPVPYEFEMCVQFLAGFEQLIFVGAAFPVATFAYRGKPVMKSPPGCDLFEMASARHDLAAALEALEAACGASGAPYPRQPSFTGAAPTGPLTASAIGTSLSLLMPEDAVLVDEAATNAPWIFAATKGARPHDYLNPLNGGAIGGGLPMALGAAIACPGRKTVLLQADGSGMYAVQALWTMAREKTDVVIILLKNDRYNILGLELARVREGAANARMDSMLSLADPAIDWVPVAAGLGVQAVRADSAEGFHTAFQAAIARSGPTLIECIVPIPAEWRQLEELVHTSRG</sequence>
<evidence type="ECO:0000259" key="4">
    <source>
        <dbReference type="Pfam" id="PF02776"/>
    </source>
</evidence>
<gene>
    <name evidence="5" type="ORF">R9Z33_01860</name>
</gene>
<keyword evidence="2" id="KW-0786">Thiamine pyrophosphate</keyword>
<dbReference type="SUPFAM" id="SSF52518">
    <property type="entry name" value="Thiamin diphosphate-binding fold (THDP-binding)"/>
    <property type="match status" value="2"/>
</dbReference>
<evidence type="ECO:0000256" key="1">
    <source>
        <dbReference type="ARBA" id="ARBA00007812"/>
    </source>
</evidence>
<evidence type="ECO:0000313" key="6">
    <source>
        <dbReference type="Proteomes" id="UP001305521"/>
    </source>
</evidence>
<proteinExistence type="inferred from homology"/>
<name>A0ABZ0PKI9_9PROT</name>
<dbReference type="CDD" id="cd02002">
    <property type="entry name" value="TPP_BFDC"/>
    <property type="match status" value="1"/>
</dbReference>
<comment type="similarity">
    <text evidence="1">Belongs to the TPP enzyme family.</text>
</comment>
<dbReference type="NCBIfam" id="NF005760">
    <property type="entry name" value="PRK07586.1"/>
    <property type="match status" value="1"/>
</dbReference>
<protein>
    <submittedName>
        <fullName evidence="5">Acetolactate synthase large subunit</fullName>
    </submittedName>
</protein>
<feature type="domain" description="Thiamine pyrophosphate enzyme TPP-binding" evidence="3">
    <location>
        <begin position="367"/>
        <end position="514"/>
    </location>
</feature>
<accession>A0ABZ0PKI9</accession>
<evidence type="ECO:0000259" key="3">
    <source>
        <dbReference type="Pfam" id="PF02775"/>
    </source>
</evidence>
<dbReference type="Gene3D" id="3.40.50.970">
    <property type="match status" value="2"/>
</dbReference>